<protein>
    <submittedName>
        <fullName evidence="1">Uncharacterized protein</fullName>
    </submittedName>
</protein>
<reference evidence="1 2" key="1">
    <citation type="submission" date="2019-01" db="EMBL/GenBank/DDBJ databases">
        <title>Sequencing of cultivated peanut Arachis hypogaea provides insights into genome evolution and oil improvement.</title>
        <authorList>
            <person name="Chen X."/>
        </authorList>
    </citation>
    <scope>NUCLEOTIDE SEQUENCE [LARGE SCALE GENOMIC DNA]</scope>
    <source>
        <strain evidence="2">cv. Fuhuasheng</strain>
        <tissue evidence="1">Leaves</tissue>
    </source>
</reference>
<organism evidence="1 2">
    <name type="scientific">Arachis hypogaea</name>
    <name type="common">Peanut</name>
    <dbReference type="NCBI Taxonomy" id="3818"/>
    <lineage>
        <taxon>Eukaryota</taxon>
        <taxon>Viridiplantae</taxon>
        <taxon>Streptophyta</taxon>
        <taxon>Embryophyta</taxon>
        <taxon>Tracheophyta</taxon>
        <taxon>Spermatophyta</taxon>
        <taxon>Magnoliopsida</taxon>
        <taxon>eudicotyledons</taxon>
        <taxon>Gunneridae</taxon>
        <taxon>Pentapetalae</taxon>
        <taxon>rosids</taxon>
        <taxon>fabids</taxon>
        <taxon>Fabales</taxon>
        <taxon>Fabaceae</taxon>
        <taxon>Papilionoideae</taxon>
        <taxon>50 kb inversion clade</taxon>
        <taxon>dalbergioids sensu lato</taxon>
        <taxon>Dalbergieae</taxon>
        <taxon>Pterocarpus clade</taxon>
        <taxon>Arachis</taxon>
    </lineage>
</organism>
<keyword evidence="2" id="KW-1185">Reference proteome</keyword>
<evidence type="ECO:0000313" key="2">
    <source>
        <dbReference type="Proteomes" id="UP000289738"/>
    </source>
</evidence>
<proteinExistence type="predicted"/>
<dbReference type="Proteomes" id="UP000289738">
    <property type="component" value="Chromosome B03"/>
</dbReference>
<accession>A0A444ZVK3</accession>
<dbReference type="EMBL" id="SDMP01000013">
    <property type="protein sequence ID" value="RYR18072.1"/>
    <property type="molecule type" value="Genomic_DNA"/>
</dbReference>
<name>A0A444ZVK3_ARAHY</name>
<evidence type="ECO:0000313" key="1">
    <source>
        <dbReference type="EMBL" id="RYR18072.1"/>
    </source>
</evidence>
<comment type="caution">
    <text evidence="1">The sequence shown here is derived from an EMBL/GenBank/DDBJ whole genome shotgun (WGS) entry which is preliminary data.</text>
</comment>
<gene>
    <name evidence="1" type="ORF">Ahy_B03g062699</name>
</gene>
<sequence>MAEDSTEDPYDARERKISYIGNDNYEVEVTSALSSKLPNPHQQNFVPIKVMPLQPELLLATSSSLELPTYQ</sequence>
<dbReference type="AlphaFoldDB" id="A0A444ZVK3"/>